<comment type="similarity">
    <text evidence="2">Belongs to the methylthiotransferase family. MiaB subfamily.</text>
</comment>
<evidence type="ECO:0000256" key="8">
    <source>
        <dbReference type="PROSITE-ProRule" id="PRU00278"/>
    </source>
</evidence>
<dbReference type="InterPro" id="IPR023404">
    <property type="entry name" value="rSAM_horseshoe"/>
</dbReference>
<dbReference type="Pfam" id="PF00919">
    <property type="entry name" value="UPF0004"/>
    <property type="match status" value="1"/>
</dbReference>
<proteinExistence type="inferred from homology"/>
<dbReference type="AlphaFoldDB" id="K0R5V1"/>
<evidence type="ECO:0000259" key="11">
    <source>
        <dbReference type="PROSITE" id="PS50926"/>
    </source>
</evidence>
<dbReference type="InterPro" id="IPR005839">
    <property type="entry name" value="Methylthiotransferase"/>
</dbReference>
<dbReference type="eggNOG" id="KOG2492">
    <property type="taxonomic scope" value="Eukaryota"/>
</dbReference>
<dbReference type="Gene3D" id="3.10.50.40">
    <property type="match status" value="1"/>
</dbReference>
<dbReference type="NCBIfam" id="TIGR01574">
    <property type="entry name" value="miaB-methiolase"/>
    <property type="match status" value="1"/>
</dbReference>
<dbReference type="PANTHER" id="PTHR43020:SF2">
    <property type="entry name" value="MITOCHONDRIAL TRNA METHYLTHIOTRANSFERASE CDK5RAP1"/>
    <property type="match status" value="1"/>
</dbReference>
<dbReference type="InterPro" id="IPR002792">
    <property type="entry name" value="TRAM_dom"/>
</dbReference>
<evidence type="ECO:0000313" key="14">
    <source>
        <dbReference type="EMBL" id="EJK47239.1"/>
    </source>
</evidence>
<dbReference type="PROSITE" id="PS51449">
    <property type="entry name" value="MTTASE_N"/>
    <property type="match status" value="1"/>
</dbReference>
<sequence>MKSSRLLLLRALISVYCFYVTAAAFQAKPITRVPASSSRGQLSSTLVEDEDVKARTVWEIGNDNKERKWFPIHPADALSEGNNYNTLVRSAYVRHIKLATEDLANLVMRIYSKGGGLPGSNETYDRSDADLFSRLAADLSLCSTKEDGGEVGWVENPLGLDRCQEARERNEVVSGLMSNKVIEALFAQRVKGGDVVKVKGDDGAWHLVRCDDIFIQVDPSSMASAGTKNVINRTKRKLKGSGKVSTSPAFVRRDADGASIPLNIGLEDDNTQSKTIYSVPDAKHYKIVTTGCQMNVADSERIMGVLEGELGLKSIESERKVDPSLLAANQKSQKVKLEPDVLLLNTCTIRDHAEQKVYDAIGPYAAMKRNGRPLAIVVAGCVAQQEGDALLRRFPEIDLVLGPQYIPWLGELLIEVGKGAQLCMTDAMVWSEKSGGSIQERDSTRDKDADWQVPIKRGHSTRAWVNVIYGCNEHCTYCVVPGVRGVEQSRSMEAILQECLKLAEAGYKEVTLLGQNIDAYGRDMTPRRNFADLLYYLNDNIPDGTISRIRYVTSHPRYFSDRVIDAVANLDKVCECFHMPFQAGDDKVLKEMRRGYTFDSYMNIIRKIKEKAPDASICGDVIVGFPGETEEEFQRTLDLMNEVHFDNLNTFAYSPRPNTEAALWKNQVPPEVSAERLQRVQKLANEHALERSQRYLGKIVEVLVEDRNPKNREEVMGRTRQGRQVFFKADIGLAGKLVDVKITEAGTWSLLGELQEVK</sequence>
<dbReference type="SFLD" id="SFLDS00029">
    <property type="entry name" value="Radical_SAM"/>
    <property type="match status" value="1"/>
</dbReference>
<keyword evidence="8" id="KW-0413">Isomerase</keyword>
<organism evidence="14 15">
    <name type="scientific">Thalassiosira oceanica</name>
    <name type="common">Marine diatom</name>
    <dbReference type="NCBI Taxonomy" id="159749"/>
    <lineage>
        <taxon>Eukaryota</taxon>
        <taxon>Sar</taxon>
        <taxon>Stramenopiles</taxon>
        <taxon>Ochrophyta</taxon>
        <taxon>Bacillariophyta</taxon>
        <taxon>Coscinodiscophyceae</taxon>
        <taxon>Thalassiosirophycidae</taxon>
        <taxon>Thalassiosirales</taxon>
        <taxon>Thalassiosiraceae</taxon>
        <taxon>Thalassiosira</taxon>
    </lineage>
</organism>
<keyword evidence="4" id="KW-0949">S-adenosyl-L-methionine</keyword>
<feature type="domain" description="MTTase N-terminal" evidence="12">
    <location>
        <begin position="283"/>
        <end position="418"/>
    </location>
</feature>
<dbReference type="InterPro" id="IPR000297">
    <property type="entry name" value="PPIase_PpiC"/>
</dbReference>
<dbReference type="InterPro" id="IPR006638">
    <property type="entry name" value="Elp3/MiaA/NifB-like_rSAM"/>
</dbReference>
<dbReference type="PANTHER" id="PTHR43020">
    <property type="entry name" value="CDK5 REGULATORY SUBUNIT-ASSOCIATED PROTEIN 1"/>
    <property type="match status" value="1"/>
</dbReference>
<dbReference type="FunFam" id="3.80.30.20:FF:000001">
    <property type="entry name" value="tRNA-2-methylthio-N(6)-dimethylallyladenosine synthase 2"/>
    <property type="match status" value="1"/>
</dbReference>
<dbReference type="HAMAP" id="MF_01864">
    <property type="entry name" value="tRNA_metthiotr_MiaB"/>
    <property type="match status" value="1"/>
</dbReference>
<dbReference type="Pfam" id="PF01938">
    <property type="entry name" value="TRAM"/>
    <property type="match status" value="1"/>
</dbReference>
<evidence type="ECO:0000313" key="15">
    <source>
        <dbReference type="Proteomes" id="UP000266841"/>
    </source>
</evidence>
<dbReference type="OrthoDB" id="190098at2759"/>
<evidence type="ECO:0000256" key="1">
    <source>
        <dbReference type="ARBA" id="ARBA00001966"/>
    </source>
</evidence>
<dbReference type="PROSITE" id="PS01278">
    <property type="entry name" value="MTTASE_RADICAL"/>
    <property type="match status" value="1"/>
</dbReference>
<dbReference type="PROSITE" id="PS51918">
    <property type="entry name" value="RADICAL_SAM"/>
    <property type="match status" value="1"/>
</dbReference>
<dbReference type="GO" id="GO:0035596">
    <property type="term" value="F:methylthiotransferase activity"/>
    <property type="evidence" value="ECO:0007669"/>
    <property type="project" value="InterPro"/>
</dbReference>
<feature type="domain" description="PpiC" evidence="10">
    <location>
        <begin position="88"/>
        <end position="212"/>
    </location>
</feature>
<dbReference type="Gene3D" id="3.40.50.12160">
    <property type="entry name" value="Methylthiotransferase, N-terminal domain"/>
    <property type="match status" value="1"/>
</dbReference>
<dbReference type="SFLD" id="SFLDF00273">
    <property type="entry name" value="(dimethylallyl)adenosine_tRNA"/>
    <property type="match status" value="1"/>
</dbReference>
<dbReference type="InterPro" id="IPR020612">
    <property type="entry name" value="Methylthiotransferase_CS"/>
</dbReference>
<feature type="domain" description="Radical SAM core" evidence="13">
    <location>
        <begin position="457"/>
        <end position="690"/>
    </location>
</feature>
<evidence type="ECO:0000256" key="6">
    <source>
        <dbReference type="ARBA" id="ARBA00023004"/>
    </source>
</evidence>
<evidence type="ECO:0000256" key="4">
    <source>
        <dbReference type="ARBA" id="ARBA00022691"/>
    </source>
</evidence>
<dbReference type="InterPro" id="IPR038135">
    <property type="entry name" value="Methylthiotransferase_N_sf"/>
</dbReference>
<dbReference type="SFLD" id="SFLDG01061">
    <property type="entry name" value="methylthiotransferase"/>
    <property type="match status" value="1"/>
</dbReference>
<dbReference type="CDD" id="cd01335">
    <property type="entry name" value="Radical_SAM"/>
    <property type="match status" value="1"/>
</dbReference>
<comment type="caution">
    <text evidence="14">The sequence shown here is derived from an EMBL/GenBank/DDBJ whole genome shotgun (WGS) entry which is preliminary data.</text>
</comment>
<comment type="cofactor">
    <cofactor evidence="1">
        <name>[4Fe-4S] cluster</name>
        <dbReference type="ChEBI" id="CHEBI:49883"/>
    </cofactor>
</comment>
<evidence type="ECO:0000259" key="12">
    <source>
        <dbReference type="PROSITE" id="PS51449"/>
    </source>
</evidence>
<dbReference type="SUPFAM" id="SSF102114">
    <property type="entry name" value="Radical SAM enzymes"/>
    <property type="match status" value="1"/>
</dbReference>
<keyword evidence="5" id="KW-0479">Metal-binding</keyword>
<dbReference type="GO" id="GO:0003755">
    <property type="term" value="F:peptidyl-prolyl cis-trans isomerase activity"/>
    <property type="evidence" value="ECO:0007669"/>
    <property type="project" value="UniProtKB-KW"/>
</dbReference>
<dbReference type="PROSITE" id="PS50926">
    <property type="entry name" value="TRAM"/>
    <property type="match status" value="1"/>
</dbReference>
<dbReference type="SMART" id="SM00729">
    <property type="entry name" value="Elp3"/>
    <property type="match status" value="1"/>
</dbReference>
<evidence type="ECO:0008006" key="16">
    <source>
        <dbReference type="Google" id="ProtNLM"/>
    </source>
</evidence>
<protein>
    <recommendedName>
        <fullName evidence="16">Peptidylprolyl isomerase</fullName>
    </recommendedName>
</protein>
<dbReference type="Pfam" id="PF04055">
    <property type="entry name" value="Radical_SAM"/>
    <property type="match status" value="1"/>
</dbReference>
<evidence type="ECO:0000256" key="2">
    <source>
        <dbReference type="ARBA" id="ARBA00009815"/>
    </source>
</evidence>
<feature type="domain" description="TRAM" evidence="11">
    <location>
        <begin position="693"/>
        <end position="756"/>
    </location>
</feature>
<dbReference type="PROSITE" id="PS50198">
    <property type="entry name" value="PPIC_PPIASE_2"/>
    <property type="match status" value="1"/>
</dbReference>
<evidence type="ECO:0000259" key="13">
    <source>
        <dbReference type="PROSITE" id="PS51918"/>
    </source>
</evidence>
<dbReference type="Proteomes" id="UP000266841">
    <property type="component" value="Unassembled WGS sequence"/>
</dbReference>
<name>K0R5V1_THAOC</name>
<dbReference type="NCBIfam" id="TIGR00089">
    <property type="entry name" value="MiaB/RimO family radical SAM methylthiotransferase"/>
    <property type="match status" value="1"/>
</dbReference>
<evidence type="ECO:0000259" key="10">
    <source>
        <dbReference type="PROSITE" id="PS50198"/>
    </source>
</evidence>
<dbReference type="Gene3D" id="3.80.30.20">
    <property type="entry name" value="tm_1862 like domain"/>
    <property type="match status" value="1"/>
</dbReference>
<reference evidence="14 15" key="1">
    <citation type="journal article" date="2012" name="Genome Biol.">
        <title>Genome and low-iron response of an oceanic diatom adapted to chronic iron limitation.</title>
        <authorList>
            <person name="Lommer M."/>
            <person name="Specht M."/>
            <person name="Roy A.S."/>
            <person name="Kraemer L."/>
            <person name="Andreson R."/>
            <person name="Gutowska M.A."/>
            <person name="Wolf J."/>
            <person name="Bergner S.V."/>
            <person name="Schilhabel M.B."/>
            <person name="Klostermeier U.C."/>
            <person name="Beiko R.G."/>
            <person name="Rosenstiel P."/>
            <person name="Hippler M."/>
            <person name="Laroche J."/>
        </authorList>
    </citation>
    <scope>NUCLEOTIDE SEQUENCE [LARGE SCALE GENOMIC DNA]</scope>
    <source>
        <strain evidence="14 15">CCMP1005</strain>
    </source>
</reference>
<evidence type="ECO:0000256" key="3">
    <source>
        <dbReference type="ARBA" id="ARBA00022485"/>
    </source>
</evidence>
<dbReference type="GO" id="GO:0046872">
    <property type="term" value="F:metal ion binding"/>
    <property type="evidence" value="ECO:0007669"/>
    <property type="project" value="UniProtKB-KW"/>
</dbReference>
<dbReference type="GO" id="GO:0051539">
    <property type="term" value="F:4 iron, 4 sulfur cluster binding"/>
    <property type="evidence" value="ECO:0007669"/>
    <property type="project" value="UniProtKB-KW"/>
</dbReference>
<dbReference type="EMBL" id="AGNL01047172">
    <property type="protein sequence ID" value="EJK47239.1"/>
    <property type="molecule type" value="Genomic_DNA"/>
</dbReference>
<dbReference type="GO" id="GO:0035600">
    <property type="term" value="P:tRNA methylthiolation"/>
    <property type="evidence" value="ECO:0007669"/>
    <property type="project" value="TreeGrafter"/>
</dbReference>
<gene>
    <name evidence="14" type="ORF">THAOC_34058</name>
</gene>
<dbReference type="InterPro" id="IPR013848">
    <property type="entry name" value="Methylthiotransferase_N"/>
</dbReference>
<keyword evidence="3" id="KW-0004">4Fe-4S</keyword>
<feature type="signal peptide" evidence="9">
    <location>
        <begin position="1"/>
        <end position="22"/>
    </location>
</feature>
<evidence type="ECO:0000256" key="5">
    <source>
        <dbReference type="ARBA" id="ARBA00022723"/>
    </source>
</evidence>
<keyword evidence="8" id="KW-0697">Rotamase</keyword>
<keyword evidence="6" id="KW-0408">Iron</keyword>
<dbReference type="InterPro" id="IPR058240">
    <property type="entry name" value="rSAM_sf"/>
</dbReference>
<keyword evidence="15" id="KW-1185">Reference proteome</keyword>
<dbReference type="InterPro" id="IPR046357">
    <property type="entry name" value="PPIase_dom_sf"/>
</dbReference>
<dbReference type="SFLD" id="SFLDG01082">
    <property type="entry name" value="B12-binding_domain_containing"/>
    <property type="match status" value="1"/>
</dbReference>
<evidence type="ECO:0000256" key="9">
    <source>
        <dbReference type="SAM" id="SignalP"/>
    </source>
</evidence>
<dbReference type="InterPro" id="IPR006463">
    <property type="entry name" value="MiaB_methiolase"/>
</dbReference>
<keyword evidence="7" id="KW-0411">Iron-sulfur</keyword>
<accession>K0R5V1</accession>
<keyword evidence="9" id="KW-0732">Signal</keyword>
<feature type="chain" id="PRO_5003836090" description="Peptidylprolyl isomerase" evidence="9">
    <location>
        <begin position="23"/>
        <end position="758"/>
    </location>
</feature>
<dbReference type="InterPro" id="IPR007197">
    <property type="entry name" value="rSAM"/>
</dbReference>
<evidence type="ECO:0000256" key="7">
    <source>
        <dbReference type="ARBA" id="ARBA00023014"/>
    </source>
</evidence>